<feature type="region of interest" description="Disordered" evidence="2">
    <location>
        <begin position="40"/>
        <end position="111"/>
    </location>
</feature>
<dbReference type="Pfam" id="PF13517">
    <property type="entry name" value="FG-GAP_3"/>
    <property type="match status" value="1"/>
</dbReference>
<dbReference type="PROSITE" id="PS50231">
    <property type="entry name" value="RICIN_B_LECTIN"/>
    <property type="match status" value="1"/>
</dbReference>
<feature type="compositionally biased region" description="Basic and acidic residues" evidence="2">
    <location>
        <begin position="74"/>
        <end position="90"/>
    </location>
</feature>
<protein>
    <recommendedName>
        <fullName evidence="4">Deoxyribonuclease NucA/NucB domain-containing protein</fullName>
    </recommendedName>
</protein>
<gene>
    <name evidence="5" type="ORF">FHS36_002155</name>
</gene>
<feature type="chain" id="PRO_5031245250" description="Deoxyribonuclease NucA/NucB domain-containing protein" evidence="3">
    <location>
        <begin position="27"/>
        <end position="712"/>
    </location>
</feature>
<dbReference type="PANTHER" id="PTHR44103:SF1">
    <property type="entry name" value="PROPROTEIN CONVERTASE P"/>
    <property type="match status" value="1"/>
</dbReference>
<dbReference type="InterPro" id="IPR035992">
    <property type="entry name" value="Ricin_B-like_lectins"/>
</dbReference>
<dbReference type="Proteomes" id="UP000528608">
    <property type="component" value="Unassembled WGS sequence"/>
</dbReference>
<dbReference type="EMBL" id="JACHJF010000005">
    <property type="protein sequence ID" value="MBB5118722.1"/>
    <property type="molecule type" value="Genomic_DNA"/>
</dbReference>
<organism evidence="5 6">
    <name type="scientific">Streptomyces eurocidicus</name>
    <name type="common">Streptoverticillium eurocidicus</name>
    <dbReference type="NCBI Taxonomy" id="66423"/>
    <lineage>
        <taxon>Bacteria</taxon>
        <taxon>Bacillati</taxon>
        <taxon>Actinomycetota</taxon>
        <taxon>Actinomycetes</taxon>
        <taxon>Kitasatosporales</taxon>
        <taxon>Streptomycetaceae</taxon>
        <taxon>Streptomyces</taxon>
    </lineage>
</organism>
<name>A0A7W8B9F9_STREU</name>
<evidence type="ECO:0000256" key="2">
    <source>
        <dbReference type="SAM" id="MobiDB-lite"/>
    </source>
</evidence>
<accession>A0A7W8B9F9</accession>
<evidence type="ECO:0000256" key="1">
    <source>
        <dbReference type="ARBA" id="ARBA00022729"/>
    </source>
</evidence>
<dbReference type="PANTHER" id="PTHR44103">
    <property type="entry name" value="PROPROTEIN CONVERTASE P"/>
    <property type="match status" value="1"/>
</dbReference>
<dbReference type="SUPFAM" id="SSF50370">
    <property type="entry name" value="Ricin B-like lectins"/>
    <property type="match status" value="1"/>
</dbReference>
<evidence type="ECO:0000256" key="3">
    <source>
        <dbReference type="SAM" id="SignalP"/>
    </source>
</evidence>
<keyword evidence="1 3" id="KW-0732">Signal</keyword>
<dbReference type="Gene3D" id="2.80.10.50">
    <property type="match status" value="1"/>
</dbReference>
<dbReference type="RefSeq" id="WP_170127609.1">
    <property type="nucleotide sequence ID" value="NZ_JACHJF010000005.1"/>
</dbReference>
<feature type="signal peptide" evidence="3">
    <location>
        <begin position="1"/>
        <end position="26"/>
    </location>
</feature>
<reference evidence="5 6" key="1">
    <citation type="submission" date="2020-08" db="EMBL/GenBank/DDBJ databases">
        <title>Genomic Encyclopedia of Type Strains, Phase III (KMG-III): the genomes of soil and plant-associated and newly described type strains.</title>
        <authorList>
            <person name="Whitman W."/>
        </authorList>
    </citation>
    <scope>NUCLEOTIDE SEQUENCE [LARGE SCALE GENOMIC DNA]</scope>
    <source>
        <strain evidence="5 6">CECT 3259</strain>
    </source>
</reference>
<dbReference type="InterPro" id="IPR013517">
    <property type="entry name" value="FG-GAP"/>
</dbReference>
<sequence length="712" mass="78038">MRKRPRLLAGAAAALCVLLMPSPAQAAEAPKTYKTVFSTVDGAGPDAKPVDPKELARSPRGKAGRPPEETPQEVEQRRRDALKKPQDSSPKRLAAAAGPPNPGRRDPAWCENRLKPGQLTMHETFDHWSFCDVQRYLLEQKECNGNTGKCKVIGTVNFRGIMAGEGHQGLLESDRKLSFTIKLDQPVFTGESERLKTQILTLSMRCWVMTGQGGNYCKQGARSGRSDLISRWLVDPYTWFDFDVPIGSATDADKLGHVDFRLIGNPGVGSPAEGDWTSRAGGARCDSNKYLTGYLSHGCVFDQTISVFNFLSRKETEHSAKHIREAQLYPDLTIPPVNNKSIPGAIESGKPLTRMRGGKENDYNRDKSTAQCRKWIAKKYHTMPNGPFDCDEYPFASTYEGSWMGNPDRSAMAHFSVKAIPSDDNQQGGRDLNDWYVEQRIIDEDRFYVKVVKQDGGQLVVPAPPLPPKMPQGLVTGDMDDDGKPDLLAVHGSGTGKLRFYPGKGDGNLGESKEIGSEGWAKAVFTHGQDFNGDEEEDVVARVGSELLLYPGKGDGTIGSSIPFRGYGTGWDTAVRSIVTLSDATGDGYPDVIALSKDELWLYPGDPSDKPSLLAPIKIGSRGWNNYDIIAVGDRTDEGKTDLVSRNRQSGMMFLYKGPLNRELKTPPALAEETAIRMVNGNSEKCLEIDGSSTRNGALAQQWDCKEQAGAK</sequence>
<proteinExistence type="predicted"/>
<evidence type="ECO:0000313" key="5">
    <source>
        <dbReference type="EMBL" id="MBB5118722.1"/>
    </source>
</evidence>
<dbReference type="InterPro" id="IPR029476">
    <property type="entry name" value="DNase_NucA_NucB"/>
</dbReference>
<evidence type="ECO:0000259" key="4">
    <source>
        <dbReference type="Pfam" id="PF14040"/>
    </source>
</evidence>
<feature type="domain" description="Deoxyribonuclease NucA/NucB" evidence="4">
    <location>
        <begin position="351"/>
        <end position="449"/>
    </location>
</feature>
<dbReference type="Gene3D" id="2.130.10.130">
    <property type="entry name" value="Integrin alpha, N-terminal"/>
    <property type="match status" value="1"/>
</dbReference>
<feature type="compositionally biased region" description="Basic and acidic residues" evidence="2">
    <location>
        <begin position="48"/>
        <end position="57"/>
    </location>
</feature>
<feature type="region of interest" description="Disordered" evidence="2">
    <location>
        <begin position="340"/>
        <end position="365"/>
    </location>
</feature>
<dbReference type="SUPFAM" id="SSF69318">
    <property type="entry name" value="Integrin alpha N-terminal domain"/>
    <property type="match status" value="1"/>
</dbReference>
<dbReference type="AlphaFoldDB" id="A0A7W8B9F9"/>
<dbReference type="InterPro" id="IPR028994">
    <property type="entry name" value="Integrin_alpha_N"/>
</dbReference>
<dbReference type="Pfam" id="PF14040">
    <property type="entry name" value="DNase_NucA_NucB"/>
    <property type="match status" value="1"/>
</dbReference>
<evidence type="ECO:0000313" key="6">
    <source>
        <dbReference type="Proteomes" id="UP000528608"/>
    </source>
</evidence>
<dbReference type="CDD" id="cd00161">
    <property type="entry name" value="beta-trefoil_Ricin-like"/>
    <property type="match status" value="1"/>
</dbReference>
<comment type="caution">
    <text evidence="5">The sequence shown here is derived from an EMBL/GenBank/DDBJ whole genome shotgun (WGS) entry which is preliminary data.</text>
</comment>